<evidence type="ECO:0000313" key="8">
    <source>
        <dbReference type="Proteomes" id="UP000703661"/>
    </source>
</evidence>
<dbReference type="Proteomes" id="UP000703661">
    <property type="component" value="Unassembled WGS sequence"/>
</dbReference>
<sequence length="84" mass="9629">MPRWEYQDRRERVCLIPIPRLTNLRAKARDASVYISGGLFALGWWFFIDAVICSKSWDPENGPKPVSVEFVDWVPGICSTLGMI</sequence>
<dbReference type="InterPro" id="IPR007919">
    <property type="entry name" value="UPF0220"/>
</dbReference>
<reference evidence="7" key="1">
    <citation type="journal article" date="2020" name="Fungal Divers.">
        <title>Resolving the Mortierellaceae phylogeny through synthesis of multi-gene phylogenetics and phylogenomics.</title>
        <authorList>
            <person name="Vandepol N."/>
            <person name="Liber J."/>
            <person name="Desiro A."/>
            <person name="Na H."/>
            <person name="Kennedy M."/>
            <person name="Barry K."/>
            <person name="Grigoriev I.V."/>
            <person name="Miller A.N."/>
            <person name="O'Donnell K."/>
            <person name="Stajich J.E."/>
            <person name="Bonito G."/>
        </authorList>
    </citation>
    <scope>NUCLEOTIDE SEQUENCE</scope>
    <source>
        <strain evidence="7">NRRL 2769</strain>
    </source>
</reference>
<evidence type="ECO:0000256" key="3">
    <source>
        <dbReference type="ARBA" id="ARBA00022692"/>
    </source>
</evidence>
<dbReference type="AlphaFoldDB" id="A0A9P6MQL4"/>
<proteinExistence type="inferred from homology"/>
<dbReference type="EMBL" id="JAAAID010001502">
    <property type="protein sequence ID" value="KAG0009772.1"/>
    <property type="molecule type" value="Genomic_DNA"/>
</dbReference>
<gene>
    <name evidence="7" type="ORF">BGZ80_002087</name>
</gene>
<keyword evidence="3 6" id="KW-0812">Transmembrane</keyword>
<dbReference type="GO" id="GO:0016020">
    <property type="term" value="C:membrane"/>
    <property type="evidence" value="ECO:0007669"/>
    <property type="project" value="UniProtKB-SubCell"/>
</dbReference>
<dbReference type="Pfam" id="PF05255">
    <property type="entry name" value="UPF0220"/>
    <property type="match status" value="1"/>
</dbReference>
<keyword evidence="4 6" id="KW-1133">Transmembrane helix</keyword>
<evidence type="ECO:0000256" key="5">
    <source>
        <dbReference type="ARBA" id="ARBA00023136"/>
    </source>
</evidence>
<evidence type="ECO:0000256" key="4">
    <source>
        <dbReference type="ARBA" id="ARBA00022989"/>
    </source>
</evidence>
<evidence type="ECO:0000313" key="7">
    <source>
        <dbReference type="EMBL" id="KAG0009772.1"/>
    </source>
</evidence>
<organism evidence="7 8">
    <name type="scientific">Entomortierella chlamydospora</name>
    <dbReference type="NCBI Taxonomy" id="101097"/>
    <lineage>
        <taxon>Eukaryota</taxon>
        <taxon>Fungi</taxon>
        <taxon>Fungi incertae sedis</taxon>
        <taxon>Mucoromycota</taxon>
        <taxon>Mortierellomycotina</taxon>
        <taxon>Mortierellomycetes</taxon>
        <taxon>Mortierellales</taxon>
        <taxon>Mortierellaceae</taxon>
        <taxon>Entomortierella</taxon>
    </lineage>
</organism>
<feature type="transmembrane region" description="Helical" evidence="6">
    <location>
        <begin position="31"/>
        <end position="48"/>
    </location>
</feature>
<protein>
    <submittedName>
        <fullName evidence="7">Uncharacterized protein</fullName>
    </submittedName>
</protein>
<accession>A0A9P6MQL4</accession>
<feature type="non-terminal residue" evidence="7">
    <location>
        <position position="84"/>
    </location>
</feature>
<evidence type="ECO:0000256" key="6">
    <source>
        <dbReference type="SAM" id="Phobius"/>
    </source>
</evidence>
<keyword evidence="5 6" id="KW-0472">Membrane</keyword>
<evidence type="ECO:0000256" key="1">
    <source>
        <dbReference type="ARBA" id="ARBA00004141"/>
    </source>
</evidence>
<evidence type="ECO:0000256" key="2">
    <source>
        <dbReference type="ARBA" id="ARBA00005335"/>
    </source>
</evidence>
<comment type="similarity">
    <text evidence="2">Belongs to the UPF0220 family.</text>
</comment>
<keyword evidence="8" id="KW-1185">Reference proteome</keyword>
<comment type="subcellular location">
    <subcellularLocation>
        <location evidence="1">Membrane</location>
        <topology evidence="1">Multi-pass membrane protein</topology>
    </subcellularLocation>
</comment>
<name>A0A9P6MQL4_9FUNG</name>
<dbReference type="PANTHER" id="PTHR13180">
    <property type="entry name" value="SMALL MEMBRANE PROTEIN-RELATED"/>
    <property type="match status" value="1"/>
</dbReference>
<comment type="caution">
    <text evidence="7">The sequence shown here is derived from an EMBL/GenBank/DDBJ whole genome shotgun (WGS) entry which is preliminary data.</text>
</comment>